<keyword evidence="1" id="KW-0472">Membrane</keyword>
<evidence type="ECO:0000313" key="2">
    <source>
        <dbReference type="EMBL" id="QWY91689.1"/>
    </source>
</evidence>
<feature type="transmembrane region" description="Helical" evidence="1">
    <location>
        <begin position="51"/>
        <end position="74"/>
    </location>
</feature>
<dbReference type="AlphaFoldDB" id="A0A8F3IWC1"/>
<feature type="transmembrane region" description="Helical" evidence="1">
    <location>
        <begin position="234"/>
        <end position="255"/>
    </location>
</feature>
<protein>
    <recommendedName>
        <fullName evidence="3">Conjugal transfer protein TrbL</fullName>
    </recommendedName>
</protein>
<proteinExistence type="predicted"/>
<evidence type="ECO:0008006" key="3">
    <source>
        <dbReference type="Google" id="ProtNLM"/>
    </source>
</evidence>
<dbReference type="InterPro" id="IPR046084">
    <property type="entry name" value="TrbL_4"/>
</dbReference>
<feature type="transmembrane region" description="Helical" evidence="1">
    <location>
        <begin position="151"/>
        <end position="170"/>
    </location>
</feature>
<keyword evidence="2" id="KW-0614">Plasmid</keyword>
<name>A0A8F3IWC1_9LACT</name>
<organism evidence="2">
    <name type="scientific">Aerococcus viridans</name>
    <dbReference type="NCBI Taxonomy" id="1377"/>
    <lineage>
        <taxon>Bacteria</taxon>
        <taxon>Bacillati</taxon>
        <taxon>Bacillota</taxon>
        <taxon>Bacilli</taxon>
        <taxon>Lactobacillales</taxon>
        <taxon>Aerococcaceae</taxon>
        <taxon>Aerococcus</taxon>
    </lineage>
</organism>
<sequence>MDTIFNGLNDKILEMFTGWLENAVDIFLQFIENVLLNYDGLAGIALNAYNLFVILSGSLLVVICLTRVVTMLIGEADGSQEANAWGIILDTVRAGIWLVLTPFIISVTMNIVRILCEYFFADIGTTLNENIQVMVESENFKQAFDGLMSNLLVWLFVLIVVAFFVIKMFIAQANLLFDEILSPIIAVSIASDNFDYTENWSRDILSHAVTIVVLVLSFALFVESLSGVTEQGTIWNTLPMMIGSGALVISGPTLVKNLWFTSGAGRTGQAVSRMLIRRLGR</sequence>
<dbReference type="EMBL" id="MW364930">
    <property type="protein sequence ID" value="QWY91689.1"/>
    <property type="molecule type" value="Genomic_DNA"/>
</dbReference>
<geneLocation type="plasmid" evidence="2">
    <name>pAv-optrA</name>
</geneLocation>
<feature type="transmembrane region" description="Helical" evidence="1">
    <location>
        <begin position="94"/>
        <end position="112"/>
    </location>
</feature>
<accession>A0A8F3IWC1</accession>
<feature type="transmembrane region" description="Helical" evidence="1">
    <location>
        <begin position="204"/>
        <end position="222"/>
    </location>
</feature>
<dbReference type="RefSeq" id="WP_218673661.1">
    <property type="nucleotide sequence ID" value="NZ_MW364930.1"/>
</dbReference>
<keyword evidence="1" id="KW-1133">Transmembrane helix</keyword>
<evidence type="ECO:0000256" key="1">
    <source>
        <dbReference type="SAM" id="Phobius"/>
    </source>
</evidence>
<dbReference type="Pfam" id="PF19597">
    <property type="entry name" value="TrbL_4"/>
    <property type="match status" value="1"/>
</dbReference>
<keyword evidence="1" id="KW-0812">Transmembrane</keyword>
<reference evidence="2" key="1">
    <citation type="submission" date="2020-12" db="EMBL/GenBank/DDBJ databases">
        <authorList>
            <person name="Brenciani A."/>
            <person name="Morroni G."/>
            <person name="Fioriti S."/>
            <person name="Coccitto S.N."/>
            <person name="Cinthi M."/>
            <person name="Giovanetti E."/>
        </authorList>
    </citation>
    <scope>NUCLEOTIDE SEQUENCE</scope>
    <source>
        <plasmid evidence="2">pAv-optrA</plasmid>
    </source>
</reference>